<dbReference type="EMBL" id="CP032759">
    <property type="protein sequence ID" value="AYN24429.1"/>
    <property type="molecule type" value="Genomic_DNA"/>
</dbReference>
<evidence type="ECO:0000256" key="5">
    <source>
        <dbReference type="ARBA" id="ARBA00022475"/>
    </source>
</evidence>
<dbReference type="PANTHER" id="PTHR30034">
    <property type="entry name" value="FLAGELLAR MOTOR SWITCH PROTEIN FLIM"/>
    <property type="match status" value="1"/>
</dbReference>
<organism evidence="12 13">
    <name type="scientific">Buchnera aphidicola subsp. Rhopalosiphum maidis</name>
    <dbReference type="NCBI Taxonomy" id="118109"/>
    <lineage>
        <taxon>Bacteria</taxon>
        <taxon>Pseudomonadati</taxon>
        <taxon>Pseudomonadota</taxon>
        <taxon>Gammaproteobacteria</taxon>
        <taxon>Enterobacterales</taxon>
        <taxon>Erwiniaceae</taxon>
        <taxon>Buchnera</taxon>
    </lineage>
</organism>
<evidence type="ECO:0000256" key="2">
    <source>
        <dbReference type="ARBA" id="ARBA00004202"/>
    </source>
</evidence>
<keyword evidence="12" id="KW-0969">Cilium</keyword>
<name>A0A3G2I571_BUCRM</name>
<reference evidence="12 13" key="1">
    <citation type="submission" date="2018-10" db="EMBL/GenBank/DDBJ databases">
        <title>Genome sequence of the corn leaf aphid (Rhopalosiphum maidis Fitch).</title>
        <authorList>
            <person name="Chen W."/>
            <person name="Shakir S."/>
            <person name="Bigham M."/>
            <person name="Fei Z."/>
            <person name="Jander G."/>
        </authorList>
    </citation>
    <scope>NUCLEOTIDE SEQUENCE [LARGE SCALE GENOMIC DNA]</scope>
    <source>
        <strain evidence="12 13">BTI</strain>
    </source>
</reference>
<keyword evidence="7" id="KW-0283">Flagellar rotation</keyword>
<dbReference type="Proteomes" id="UP000271533">
    <property type="component" value="Chromosome"/>
</dbReference>
<dbReference type="Gene3D" id="3.40.1550.10">
    <property type="entry name" value="CheC-like"/>
    <property type="match status" value="1"/>
</dbReference>
<evidence type="ECO:0000256" key="8">
    <source>
        <dbReference type="ARBA" id="ARBA00023136"/>
    </source>
</evidence>
<protein>
    <recommendedName>
        <fullName evidence="4">Flagellar motor switch protein FliM</fullName>
    </recommendedName>
</protein>
<evidence type="ECO:0000313" key="13">
    <source>
        <dbReference type="Proteomes" id="UP000271533"/>
    </source>
</evidence>
<dbReference type="InterPro" id="IPR001689">
    <property type="entry name" value="Flag_FliM"/>
</dbReference>
<keyword evidence="8" id="KW-0472">Membrane</keyword>
<evidence type="ECO:0000256" key="10">
    <source>
        <dbReference type="ARBA" id="ARBA00025044"/>
    </source>
</evidence>
<evidence type="ECO:0000256" key="3">
    <source>
        <dbReference type="ARBA" id="ARBA00011049"/>
    </source>
</evidence>
<keyword evidence="12" id="KW-0282">Flagellum</keyword>
<comment type="function">
    <text evidence="10">FliM is one of three proteins (FliG, FliN, FliM) that forms the rotor-mounted switch complex (C ring), located at the base of the basal body. This complex interacts with the CheY and CheZ chemotaxis proteins, in addition to contacting components of the motor that determine the direction of flagellar rotation.</text>
</comment>
<dbReference type="InterPro" id="IPR028976">
    <property type="entry name" value="CheC-like_sf"/>
</dbReference>
<evidence type="ECO:0000313" key="12">
    <source>
        <dbReference type="EMBL" id="AYN24429.1"/>
    </source>
</evidence>
<dbReference type="GO" id="GO:0005886">
    <property type="term" value="C:plasma membrane"/>
    <property type="evidence" value="ECO:0007669"/>
    <property type="project" value="UniProtKB-SubCell"/>
</dbReference>
<feature type="domain" description="Flagellar motor switch protein FliN-like C-terminal" evidence="11">
    <location>
        <begin position="234"/>
        <end position="298"/>
    </location>
</feature>
<dbReference type="InterPro" id="IPR036429">
    <property type="entry name" value="SpoA-like_sf"/>
</dbReference>
<keyword evidence="5" id="KW-1003">Cell membrane</keyword>
<sequence length="307" mass="36083">MGKSTNLDNKCKIIHRKEQNLDKFLAQNEMTKLEKINEKFVKEIIIIFSSFIKSEIKLNFYTIKMNSYTNNDKNFKYLYSNSIKIKPLEKTSFIFFSPNLLSVFIDFLFGGNGISTNRNNIKNEITYTEDFINKKIVEFIINAYCKSCKDFLYIDIKFLNFNVIDLNKHCFDTNKFFITNYFNFNLNGIEIFLSILVPLSIIKQENKKIINSLNTNIPSQDTILKENVFIQNSYDIKLNVTVELIISSISKNKFNNLREGDVLTIENPEKVIAYIEKKPIFLGKHKVFNEKSIIFLEKFVHQILKKK</sequence>
<evidence type="ECO:0000256" key="6">
    <source>
        <dbReference type="ARBA" id="ARBA00022500"/>
    </source>
</evidence>
<evidence type="ECO:0000256" key="4">
    <source>
        <dbReference type="ARBA" id="ARBA00021898"/>
    </source>
</evidence>
<comment type="subcellular location">
    <subcellularLocation>
        <location evidence="1">Bacterial flagellum basal body</location>
    </subcellularLocation>
    <subcellularLocation>
        <location evidence="2">Cell membrane</location>
        <topology evidence="2">Peripheral membrane protein</topology>
    </subcellularLocation>
</comment>
<evidence type="ECO:0000256" key="1">
    <source>
        <dbReference type="ARBA" id="ARBA00004117"/>
    </source>
</evidence>
<dbReference type="GO" id="GO:0050918">
    <property type="term" value="P:positive chemotaxis"/>
    <property type="evidence" value="ECO:0007669"/>
    <property type="project" value="TreeGrafter"/>
</dbReference>
<dbReference type="GO" id="GO:0071978">
    <property type="term" value="P:bacterial-type flagellum-dependent swarming motility"/>
    <property type="evidence" value="ECO:0007669"/>
    <property type="project" value="TreeGrafter"/>
</dbReference>
<dbReference type="Pfam" id="PF01052">
    <property type="entry name" value="FliMN_C"/>
    <property type="match status" value="1"/>
</dbReference>
<evidence type="ECO:0000256" key="9">
    <source>
        <dbReference type="ARBA" id="ARBA00023143"/>
    </source>
</evidence>
<accession>A0A3G2I571</accession>
<keyword evidence="12" id="KW-0966">Cell projection</keyword>
<comment type="similarity">
    <text evidence="3">Belongs to the FliM family.</text>
</comment>
<evidence type="ECO:0000259" key="11">
    <source>
        <dbReference type="Pfam" id="PF01052"/>
    </source>
</evidence>
<gene>
    <name evidence="12" type="ORF">D8S97_00265</name>
</gene>
<keyword evidence="6" id="KW-0145">Chemotaxis</keyword>
<evidence type="ECO:0000256" key="7">
    <source>
        <dbReference type="ARBA" id="ARBA00022779"/>
    </source>
</evidence>
<proteinExistence type="inferred from homology"/>
<dbReference type="GO" id="GO:0003774">
    <property type="term" value="F:cytoskeletal motor activity"/>
    <property type="evidence" value="ECO:0007669"/>
    <property type="project" value="InterPro"/>
</dbReference>
<dbReference type="GO" id="GO:0009425">
    <property type="term" value="C:bacterial-type flagellum basal body"/>
    <property type="evidence" value="ECO:0007669"/>
    <property type="project" value="UniProtKB-SubCell"/>
</dbReference>
<dbReference type="PANTHER" id="PTHR30034:SF6">
    <property type="entry name" value="YOP PROTEINS TRANSLOCATION PROTEIN Q"/>
    <property type="match status" value="1"/>
</dbReference>
<dbReference type="RefSeq" id="WP_158360935.1">
    <property type="nucleotide sequence ID" value="NZ_CP032759.1"/>
</dbReference>
<keyword evidence="9" id="KW-0975">Bacterial flagellum</keyword>
<dbReference type="Pfam" id="PF02154">
    <property type="entry name" value="FliM"/>
    <property type="match status" value="1"/>
</dbReference>
<dbReference type="InterPro" id="IPR001543">
    <property type="entry name" value="FliN-like_C"/>
</dbReference>
<dbReference type="AlphaFoldDB" id="A0A3G2I571"/>
<dbReference type="SUPFAM" id="SSF101801">
    <property type="entry name" value="Surface presentation of antigens (SPOA)"/>
    <property type="match status" value="1"/>
</dbReference>
<dbReference type="OrthoDB" id="6553180at2"/>